<dbReference type="AlphaFoldDB" id="A0A444Y444"/>
<evidence type="ECO:0000313" key="3">
    <source>
        <dbReference type="Proteomes" id="UP000289738"/>
    </source>
</evidence>
<accession>A0A444Y444</accession>
<proteinExistence type="predicted"/>
<name>A0A444Y444_ARAHY</name>
<dbReference type="Proteomes" id="UP000289738">
    <property type="component" value="Chromosome B08"/>
</dbReference>
<sequence>MPPHMMPPSPAPAKGPKDGKDAKKKTASKNGKPAPEGAPASQPKDAATNNGTAEKLKSIANKDLNKSSADEESKTVDLVEPLPGGQRTKRFMRGLLNLMILSKKGTRTCSSETRRGIGYKPEA</sequence>
<dbReference type="EMBL" id="SDMP01000018">
    <property type="protein sequence ID" value="RYQ96695.1"/>
    <property type="molecule type" value="Genomic_DNA"/>
</dbReference>
<evidence type="ECO:0000256" key="1">
    <source>
        <dbReference type="SAM" id="MobiDB-lite"/>
    </source>
</evidence>
<gene>
    <name evidence="2" type="ORF">Ahy_B08g092536</name>
</gene>
<comment type="caution">
    <text evidence="2">The sequence shown here is derived from an EMBL/GenBank/DDBJ whole genome shotgun (WGS) entry which is preliminary data.</text>
</comment>
<reference evidence="2 3" key="1">
    <citation type="submission" date="2019-01" db="EMBL/GenBank/DDBJ databases">
        <title>Sequencing of cultivated peanut Arachis hypogaea provides insights into genome evolution and oil improvement.</title>
        <authorList>
            <person name="Chen X."/>
        </authorList>
    </citation>
    <scope>NUCLEOTIDE SEQUENCE [LARGE SCALE GENOMIC DNA]</scope>
    <source>
        <strain evidence="3">cv. Fuhuasheng</strain>
        <tissue evidence="2">Leaves</tissue>
    </source>
</reference>
<feature type="compositionally biased region" description="Pro residues" evidence="1">
    <location>
        <begin position="1"/>
        <end position="13"/>
    </location>
</feature>
<keyword evidence="3" id="KW-1185">Reference proteome</keyword>
<protein>
    <submittedName>
        <fullName evidence="2">Uncharacterized protein</fullName>
    </submittedName>
</protein>
<evidence type="ECO:0000313" key="2">
    <source>
        <dbReference type="EMBL" id="RYQ96695.1"/>
    </source>
</evidence>
<feature type="region of interest" description="Disordered" evidence="1">
    <location>
        <begin position="1"/>
        <end position="86"/>
    </location>
</feature>
<organism evidence="2 3">
    <name type="scientific">Arachis hypogaea</name>
    <name type="common">Peanut</name>
    <dbReference type="NCBI Taxonomy" id="3818"/>
    <lineage>
        <taxon>Eukaryota</taxon>
        <taxon>Viridiplantae</taxon>
        <taxon>Streptophyta</taxon>
        <taxon>Embryophyta</taxon>
        <taxon>Tracheophyta</taxon>
        <taxon>Spermatophyta</taxon>
        <taxon>Magnoliopsida</taxon>
        <taxon>eudicotyledons</taxon>
        <taxon>Gunneridae</taxon>
        <taxon>Pentapetalae</taxon>
        <taxon>rosids</taxon>
        <taxon>fabids</taxon>
        <taxon>Fabales</taxon>
        <taxon>Fabaceae</taxon>
        <taxon>Papilionoideae</taxon>
        <taxon>50 kb inversion clade</taxon>
        <taxon>dalbergioids sensu lato</taxon>
        <taxon>Dalbergieae</taxon>
        <taxon>Pterocarpus clade</taxon>
        <taxon>Arachis</taxon>
    </lineage>
</organism>
<feature type="compositionally biased region" description="Basic and acidic residues" evidence="1">
    <location>
        <begin position="63"/>
        <end position="77"/>
    </location>
</feature>